<name>A0ABT0GKH5_9GAMM</name>
<feature type="transmembrane region" description="Helical" evidence="1">
    <location>
        <begin position="400"/>
        <end position="422"/>
    </location>
</feature>
<proteinExistence type="predicted"/>
<dbReference type="EMBL" id="JALNMH010000012">
    <property type="protein sequence ID" value="MCK7594913.1"/>
    <property type="molecule type" value="Genomic_DNA"/>
</dbReference>
<keyword evidence="1" id="KW-0812">Transmembrane</keyword>
<keyword evidence="3" id="KW-1185">Reference proteome</keyword>
<feature type="transmembrane region" description="Helical" evidence="1">
    <location>
        <begin position="429"/>
        <end position="452"/>
    </location>
</feature>
<feature type="transmembrane region" description="Helical" evidence="1">
    <location>
        <begin position="45"/>
        <end position="67"/>
    </location>
</feature>
<sequence>MSAMTGTLRATFRLRGTVLFWLFYVLMAGIAVLLLTVGGEGASGAFVPFMLALPAWMGWILFLPRLWQLQQHAESLGLSGGRRQVESATLLLGIVGTLLPSLLLILLGAPVSWTLLAHCLAFSAGIAFLVLTPVMGVLLLVAIIAVPPWLRKAWGPDLGEGAGFMALLWFLVAAMLAMGLQRWRRTMQMTGAAGRASPQVQSIAERGRTGGRVEPQDPSLNWVDEKGARVPRSAGPGSRLLSMSVLLCGPLAPLGWRNYLTGSGWMLLAVGFLASIALGGENTHRGPDAALLAIIGIWSLAIPLTLITRLRGLWRDEGHGLAEAALLPGLAAARRPWWQLVAMLVFTTAYRLAFPAILVALMLMYRSGGFETALLSLGVAAWALLMTCSLLPLARRRAAIAGFLLYVGVTALLVGGAVALVVGSDSGFAVLHTVLLPFSLPVAVLAFLGWLLPSPARPLVQP</sequence>
<comment type="caution">
    <text evidence="2">The sequence shown here is derived from an EMBL/GenBank/DDBJ whole genome shotgun (WGS) entry which is preliminary data.</text>
</comment>
<evidence type="ECO:0008006" key="4">
    <source>
        <dbReference type="Google" id="ProtNLM"/>
    </source>
</evidence>
<dbReference type="RefSeq" id="WP_248210601.1">
    <property type="nucleotide sequence ID" value="NZ_JALNMH010000012.1"/>
</dbReference>
<evidence type="ECO:0000313" key="3">
    <source>
        <dbReference type="Proteomes" id="UP001431449"/>
    </source>
</evidence>
<feature type="transmembrane region" description="Helical" evidence="1">
    <location>
        <begin position="18"/>
        <end position="38"/>
    </location>
</feature>
<protein>
    <recommendedName>
        <fullName evidence="4">ABC-2 family transporter protein</fullName>
    </recommendedName>
</protein>
<feature type="transmembrane region" description="Helical" evidence="1">
    <location>
        <begin position="289"/>
        <end position="307"/>
    </location>
</feature>
<feature type="transmembrane region" description="Helical" evidence="1">
    <location>
        <begin position="262"/>
        <end position="280"/>
    </location>
</feature>
<feature type="transmembrane region" description="Helical" evidence="1">
    <location>
        <begin position="119"/>
        <end position="150"/>
    </location>
</feature>
<keyword evidence="1" id="KW-1133">Transmembrane helix</keyword>
<feature type="transmembrane region" description="Helical" evidence="1">
    <location>
        <begin position="337"/>
        <end position="361"/>
    </location>
</feature>
<gene>
    <name evidence="2" type="ORF">M0G41_14690</name>
</gene>
<dbReference type="Proteomes" id="UP001431449">
    <property type="component" value="Unassembled WGS sequence"/>
</dbReference>
<accession>A0ABT0GKH5</accession>
<reference evidence="2" key="1">
    <citation type="submission" date="2022-04" db="EMBL/GenBank/DDBJ databases">
        <title>Lysobacter sp. CAU 1642 isolated from sea sand.</title>
        <authorList>
            <person name="Kim W."/>
        </authorList>
    </citation>
    <scope>NUCLEOTIDE SEQUENCE</scope>
    <source>
        <strain evidence="2">CAU 1642</strain>
    </source>
</reference>
<keyword evidence="1" id="KW-0472">Membrane</keyword>
<feature type="transmembrane region" description="Helical" evidence="1">
    <location>
        <begin position="87"/>
        <end position="107"/>
    </location>
</feature>
<evidence type="ECO:0000313" key="2">
    <source>
        <dbReference type="EMBL" id="MCK7594913.1"/>
    </source>
</evidence>
<evidence type="ECO:0000256" key="1">
    <source>
        <dbReference type="SAM" id="Phobius"/>
    </source>
</evidence>
<organism evidence="2 3">
    <name type="scientific">Pseudomarimonas salicorniae</name>
    <dbReference type="NCBI Taxonomy" id="2933270"/>
    <lineage>
        <taxon>Bacteria</taxon>
        <taxon>Pseudomonadati</taxon>
        <taxon>Pseudomonadota</taxon>
        <taxon>Gammaproteobacteria</taxon>
        <taxon>Lysobacterales</taxon>
        <taxon>Lysobacteraceae</taxon>
        <taxon>Pseudomarimonas</taxon>
    </lineage>
</organism>
<feature type="transmembrane region" description="Helical" evidence="1">
    <location>
        <begin position="162"/>
        <end position="180"/>
    </location>
</feature>
<feature type="transmembrane region" description="Helical" evidence="1">
    <location>
        <begin position="373"/>
        <end position="394"/>
    </location>
</feature>